<proteinExistence type="predicted"/>
<sequence>MTTPAAPALGMIMTARAAPNWTEIPAEITSATGPSPDAEPEPEPLVGGGVVVVTGAVGVVGVEEEGAGIYPD</sequence>
<protein>
    <submittedName>
        <fullName evidence="2">Uncharacterized protein</fullName>
    </submittedName>
</protein>
<evidence type="ECO:0000313" key="2">
    <source>
        <dbReference type="EMBL" id="GHI79454.1"/>
    </source>
</evidence>
<accession>A0ABQ3TGC7</accession>
<dbReference type="Proteomes" id="UP000608522">
    <property type="component" value="Unassembled WGS sequence"/>
</dbReference>
<feature type="region of interest" description="Disordered" evidence="1">
    <location>
        <begin position="27"/>
        <end position="46"/>
    </location>
</feature>
<reference evidence="3" key="1">
    <citation type="submission" date="2023-07" db="EMBL/GenBank/DDBJ databases">
        <title>Whole genome shotgun sequence of Streptomyces spororaveus NBRC 15456.</title>
        <authorList>
            <person name="Komaki H."/>
            <person name="Tamura T."/>
        </authorList>
    </citation>
    <scope>NUCLEOTIDE SEQUENCE [LARGE SCALE GENOMIC DNA]</scope>
    <source>
        <strain evidence="3">NBRC 15456</strain>
    </source>
</reference>
<evidence type="ECO:0000313" key="3">
    <source>
        <dbReference type="Proteomes" id="UP000608522"/>
    </source>
</evidence>
<organism evidence="2 3">
    <name type="scientific">Streptomyces spororaveus</name>
    <dbReference type="NCBI Taxonomy" id="284039"/>
    <lineage>
        <taxon>Bacteria</taxon>
        <taxon>Bacillati</taxon>
        <taxon>Actinomycetota</taxon>
        <taxon>Actinomycetes</taxon>
        <taxon>Kitasatosporales</taxon>
        <taxon>Streptomycetaceae</taxon>
        <taxon>Streptomyces</taxon>
    </lineage>
</organism>
<name>A0ABQ3TGC7_9ACTN</name>
<keyword evidence="3" id="KW-1185">Reference proteome</keyword>
<dbReference type="EMBL" id="BNED01000005">
    <property type="protein sequence ID" value="GHI79454.1"/>
    <property type="molecule type" value="Genomic_DNA"/>
</dbReference>
<evidence type="ECO:0000256" key="1">
    <source>
        <dbReference type="SAM" id="MobiDB-lite"/>
    </source>
</evidence>
<gene>
    <name evidence="2" type="ORF">Sspor_50150</name>
</gene>
<comment type="caution">
    <text evidence="2">The sequence shown here is derived from an EMBL/GenBank/DDBJ whole genome shotgun (WGS) entry which is preliminary data.</text>
</comment>